<dbReference type="Pfam" id="PF01471">
    <property type="entry name" value="PG_binding_1"/>
    <property type="match status" value="1"/>
</dbReference>
<dbReference type="Proteomes" id="UP001162891">
    <property type="component" value="Chromosome"/>
</dbReference>
<dbReference type="RefSeq" id="WP_248357444.1">
    <property type="nucleotide sequence ID" value="NZ_AP025591.1"/>
</dbReference>
<sequence length="128" mass="13967">MSRRAAVILLLGALAAGCPKRHPEERVREEQRPEQPDRPQASGVPPREGRPRVPASPEGLLAPGAVGDLQQALADRGYLAAHRRGELDEPTTRALERFQGHEGLAETGVPDRETLRRLGISPEKAYGR</sequence>
<evidence type="ECO:0000313" key="3">
    <source>
        <dbReference type="EMBL" id="BDG01077.1"/>
    </source>
</evidence>
<keyword evidence="4" id="KW-1185">Reference proteome</keyword>
<dbReference type="InterPro" id="IPR002477">
    <property type="entry name" value="Peptidoglycan-bd-like"/>
</dbReference>
<dbReference type="SUPFAM" id="SSF47090">
    <property type="entry name" value="PGBD-like"/>
    <property type="match status" value="1"/>
</dbReference>
<dbReference type="InterPro" id="IPR036366">
    <property type="entry name" value="PGBDSf"/>
</dbReference>
<feature type="compositionally biased region" description="Basic and acidic residues" evidence="1">
    <location>
        <begin position="21"/>
        <end position="37"/>
    </location>
</feature>
<feature type="region of interest" description="Disordered" evidence="1">
    <location>
        <begin position="98"/>
        <end position="128"/>
    </location>
</feature>
<feature type="domain" description="Peptidoglycan binding-like" evidence="2">
    <location>
        <begin position="65"/>
        <end position="118"/>
    </location>
</feature>
<reference evidence="4" key="1">
    <citation type="journal article" date="2022" name="Int. J. Syst. Evol. Microbiol.">
        <title>Anaeromyxobacter oryzae sp. nov., Anaeromyxobacter diazotrophicus sp. nov. and Anaeromyxobacter paludicola sp. nov., isolated from paddy soils.</title>
        <authorList>
            <person name="Itoh H."/>
            <person name="Xu Z."/>
            <person name="Mise K."/>
            <person name="Masuda Y."/>
            <person name="Ushijima N."/>
            <person name="Hayakawa C."/>
            <person name="Shiratori Y."/>
            <person name="Senoo K."/>
        </authorList>
    </citation>
    <scope>NUCLEOTIDE SEQUENCE [LARGE SCALE GENOMIC DNA]</scope>
    <source>
        <strain evidence="4">Red232</strain>
    </source>
</reference>
<name>A0ABM7WNN6_9BACT</name>
<gene>
    <name evidence="3" type="ORF">AMOR_00730</name>
</gene>
<dbReference type="PROSITE" id="PS51257">
    <property type="entry name" value="PROKAR_LIPOPROTEIN"/>
    <property type="match status" value="1"/>
</dbReference>
<proteinExistence type="predicted"/>
<dbReference type="EMBL" id="AP025591">
    <property type="protein sequence ID" value="BDG01077.1"/>
    <property type="molecule type" value="Genomic_DNA"/>
</dbReference>
<organism evidence="3 4">
    <name type="scientific">Anaeromyxobacter oryzae</name>
    <dbReference type="NCBI Taxonomy" id="2918170"/>
    <lineage>
        <taxon>Bacteria</taxon>
        <taxon>Pseudomonadati</taxon>
        <taxon>Myxococcota</taxon>
        <taxon>Myxococcia</taxon>
        <taxon>Myxococcales</taxon>
        <taxon>Cystobacterineae</taxon>
        <taxon>Anaeromyxobacteraceae</taxon>
        <taxon>Anaeromyxobacter</taxon>
    </lineage>
</organism>
<feature type="compositionally biased region" description="Basic and acidic residues" evidence="1">
    <location>
        <begin position="98"/>
        <end position="116"/>
    </location>
</feature>
<accession>A0ABM7WNN6</accession>
<evidence type="ECO:0000259" key="2">
    <source>
        <dbReference type="Pfam" id="PF01471"/>
    </source>
</evidence>
<dbReference type="Gene3D" id="1.10.101.10">
    <property type="entry name" value="PGBD-like superfamily/PGBD"/>
    <property type="match status" value="1"/>
</dbReference>
<evidence type="ECO:0000256" key="1">
    <source>
        <dbReference type="SAM" id="MobiDB-lite"/>
    </source>
</evidence>
<dbReference type="InterPro" id="IPR036365">
    <property type="entry name" value="PGBD-like_sf"/>
</dbReference>
<protein>
    <recommendedName>
        <fullName evidence="2">Peptidoglycan binding-like domain-containing protein</fullName>
    </recommendedName>
</protein>
<evidence type="ECO:0000313" key="4">
    <source>
        <dbReference type="Proteomes" id="UP001162891"/>
    </source>
</evidence>
<feature type="region of interest" description="Disordered" evidence="1">
    <location>
        <begin position="18"/>
        <end position="66"/>
    </location>
</feature>